<feature type="compositionally biased region" description="Polar residues" evidence="1">
    <location>
        <begin position="14"/>
        <end position="42"/>
    </location>
</feature>
<gene>
    <name evidence="3" type="ORF">FNK824_LOCUS40834</name>
    <name evidence="2" type="ORF">OTI717_LOCUS4153</name>
</gene>
<accession>A0A818K1L1</accession>
<dbReference type="Proteomes" id="UP000663874">
    <property type="component" value="Unassembled WGS sequence"/>
</dbReference>
<evidence type="ECO:0000313" key="4">
    <source>
        <dbReference type="Proteomes" id="UP000663823"/>
    </source>
</evidence>
<feature type="region of interest" description="Disordered" evidence="1">
    <location>
        <begin position="14"/>
        <end position="52"/>
    </location>
</feature>
<comment type="caution">
    <text evidence="2">The sequence shown here is derived from an EMBL/GenBank/DDBJ whole genome shotgun (WGS) entry which is preliminary data.</text>
</comment>
<feature type="non-terminal residue" evidence="2">
    <location>
        <position position="52"/>
    </location>
</feature>
<dbReference type="EMBL" id="CAJOAX010000244">
    <property type="protein sequence ID" value="CAF3548026.1"/>
    <property type="molecule type" value="Genomic_DNA"/>
</dbReference>
<evidence type="ECO:0000313" key="3">
    <source>
        <dbReference type="EMBL" id="CAF4306387.1"/>
    </source>
</evidence>
<organism evidence="2 4">
    <name type="scientific">Rotaria sordida</name>
    <dbReference type="NCBI Taxonomy" id="392033"/>
    <lineage>
        <taxon>Eukaryota</taxon>
        <taxon>Metazoa</taxon>
        <taxon>Spiralia</taxon>
        <taxon>Gnathifera</taxon>
        <taxon>Rotifera</taxon>
        <taxon>Eurotatoria</taxon>
        <taxon>Bdelloidea</taxon>
        <taxon>Philodinida</taxon>
        <taxon>Philodinidae</taxon>
        <taxon>Rotaria</taxon>
    </lineage>
</organism>
<name>A0A818K1L1_9BILA</name>
<dbReference type="AlphaFoldDB" id="A0A818K1L1"/>
<evidence type="ECO:0000313" key="2">
    <source>
        <dbReference type="EMBL" id="CAF3548026.1"/>
    </source>
</evidence>
<dbReference type="Proteomes" id="UP000663823">
    <property type="component" value="Unassembled WGS sequence"/>
</dbReference>
<proteinExistence type="predicted"/>
<sequence length="52" mass="5634">MGCNSSILAKSTQLVDGKTNETQRNLQVTPTTQKDAAITTNEADNESVPKRK</sequence>
<protein>
    <submittedName>
        <fullName evidence="2">Uncharacterized protein</fullName>
    </submittedName>
</protein>
<reference evidence="2" key="1">
    <citation type="submission" date="2021-02" db="EMBL/GenBank/DDBJ databases">
        <authorList>
            <person name="Nowell W R."/>
        </authorList>
    </citation>
    <scope>NUCLEOTIDE SEQUENCE</scope>
</reference>
<evidence type="ECO:0000256" key="1">
    <source>
        <dbReference type="SAM" id="MobiDB-lite"/>
    </source>
</evidence>
<dbReference type="EMBL" id="CAJOBE010035053">
    <property type="protein sequence ID" value="CAF4306387.1"/>
    <property type="molecule type" value="Genomic_DNA"/>
</dbReference>